<dbReference type="Pfam" id="PF00621">
    <property type="entry name" value="RhoGEF"/>
    <property type="match status" value="1"/>
</dbReference>
<dbReference type="Gene3D" id="1.20.900.10">
    <property type="entry name" value="Dbl homology (DH) domain"/>
    <property type="match status" value="1"/>
</dbReference>
<keyword evidence="8 9" id="KW-0175">Coiled coil</keyword>
<protein>
    <submittedName>
        <fullName evidence="13">Uncharacterized protein</fullName>
    </submittedName>
</protein>
<dbReference type="Gene3D" id="2.30.29.30">
    <property type="entry name" value="Pleckstrin-homology domain (PH domain)/Phosphotyrosine-binding domain (PTB)"/>
    <property type="match status" value="1"/>
</dbReference>
<dbReference type="InterPro" id="IPR035899">
    <property type="entry name" value="DBL_dom_sf"/>
</dbReference>
<evidence type="ECO:0000259" key="11">
    <source>
        <dbReference type="PROSITE" id="PS50003"/>
    </source>
</evidence>
<evidence type="ECO:0000313" key="13">
    <source>
        <dbReference type="EMBL" id="KAL2097184.1"/>
    </source>
</evidence>
<keyword evidence="5" id="KW-0479">Metal-binding</keyword>
<evidence type="ECO:0000256" key="10">
    <source>
        <dbReference type="SAM" id="MobiDB-lite"/>
    </source>
</evidence>
<evidence type="ECO:0000256" key="8">
    <source>
        <dbReference type="ARBA" id="ARBA00023054"/>
    </source>
</evidence>
<comment type="subcellular location">
    <subcellularLocation>
        <location evidence="1">Cytoplasm</location>
    </subcellularLocation>
</comment>
<dbReference type="SUPFAM" id="SSF50729">
    <property type="entry name" value="PH domain-like"/>
    <property type="match status" value="1"/>
</dbReference>
<dbReference type="AlphaFoldDB" id="A0ABD1KD98"/>
<keyword evidence="4" id="KW-0344">Guanine-nucleotide releasing factor</keyword>
<reference evidence="13 14" key="1">
    <citation type="submission" date="2024-09" db="EMBL/GenBank/DDBJ databases">
        <title>A chromosome-level genome assembly of Gray's grenadier anchovy, Coilia grayii.</title>
        <authorList>
            <person name="Fu Z."/>
        </authorList>
    </citation>
    <scope>NUCLEOTIDE SEQUENCE [LARGE SCALE GENOMIC DNA]</scope>
    <source>
        <strain evidence="13">G4</strain>
        <tissue evidence="13">Muscle</tissue>
    </source>
</reference>
<dbReference type="PANTHER" id="PTHR13944:SF23">
    <property type="entry name" value="RHO GUANINE NUCLEOTIDE EXCHANGE FACTOR 18"/>
    <property type="match status" value="1"/>
</dbReference>
<feature type="domain" description="DH" evidence="12">
    <location>
        <begin position="67"/>
        <end position="264"/>
    </location>
</feature>
<dbReference type="GO" id="GO:0005085">
    <property type="term" value="F:guanyl-nucleotide exchange factor activity"/>
    <property type="evidence" value="ECO:0007669"/>
    <property type="project" value="UniProtKB-KW"/>
</dbReference>
<comment type="caution">
    <text evidence="13">The sequence shown here is derived from an EMBL/GenBank/DDBJ whole genome shotgun (WGS) entry which is preliminary data.</text>
</comment>
<dbReference type="SMART" id="SM00233">
    <property type="entry name" value="PH"/>
    <property type="match status" value="1"/>
</dbReference>
<feature type="domain" description="PH" evidence="11">
    <location>
        <begin position="306"/>
        <end position="408"/>
    </location>
</feature>
<feature type="region of interest" description="Disordered" evidence="10">
    <location>
        <begin position="819"/>
        <end position="840"/>
    </location>
</feature>
<dbReference type="FunFam" id="1.20.900.10:FF:000004">
    <property type="entry name" value="Rho guanine nucleotide exchange factor 2"/>
    <property type="match status" value="1"/>
</dbReference>
<dbReference type="PROSITE" id="PS50010">
    <property type="entry name" value="DH_2"/>
    <property type="match status" value="1"/>
</dbReference>
<dbReference type="CDD" id="cd00160">
    <property type="entry name" value="RhoGEF"/>
    <property type="match status" value="1"/>
</dbReference>
<evidence type="ECO:0000256" key="9">
    <source>
        <dbReference type="SAM" id="Coils"/>
    </source>
</evidence>
<dbReference type="InterPro" id="IPR011993">
    <property type="entry name" value="PH-like_dom_sf"/>
</dbReference>
<name>A0ABD1KD98_9TELE</name>
<keyword evidence="6" id="KW-0863">Zinc-finger</keyword>
<dbReference type="InterPro" id="IPR041020">
    <property type="entry name" value="PH_16"/>
</dbReference>
<evidence type="ECO:0000313" key="14">
    <source>
        <dbReference type="Proteomes" id="UP001591681"/>
    </source>
</evidence>
<dbReference type="EMBL" id="JBHFQA010000006">
    <property type="protein sequence ID" value="KAL2097184.1"/>
    <property type="molecule type" value="Genomic_DNA"/>
</dbReference>
<dbReference type="GO" id="GO:0005737">
    <property type="term" value="C:cytoplasm"/>
    <property type="evidence" value="ECO:0007669"/>
    <property type="project" value="UniProtKB-SubCell"/>
</dbReference>
<accession>A0ABD1KD98</accession>
<evidence type="ECO:0000256" key="5">
    <source>
        <dbReference type="ARBA" id="ARBA00022723"/>
    </source>
</evidence>
<feature type="coiled-coil region" evidence="9">
    <location>
        <begin position="664"/>
        <end position="755"/>
    </location>
</feature>
<evidence type="ECO:0000256" key="6">
    <source>
        <dbReference type="ARBA" id="ARBA00022771"/>
    </source>
</evidence>
<evidence type="ECO:0000256" key="7">
    <source>
        <dbReference type="ARBA" id="ARBA00022833"/>
    </source>
</evidence>
<evidence type="ECO:0000259" key="12">
    <source>
        <dbReference type="PROSITE" id="PS50010"/>
    </source>
</evidence>
<keyword evidence="2" id="KW-0963">Cytoplasm</keyword>
<evidence type="ECO:0000256" key="4">
    <source>
        <dbReference type="ARBA" id="ARBA00022658"/>
    </source>
</evidence>
<dbReference type="SUPFAM" id="SSF48065">
    <property type="entry name" value="DBL homology domain (DH-domain)"/>
    <property type="match status" value="1"/>
</dbReference>
<dbReference type="PROSITE" id="PS50003">
    <property type="entry name" value="PH_DOMAIN"/>
    <property type="match status" value="1"/>
</dbReference>
<keyword evidence="14" id="KW-1185">Reference proteome</keyword>
<dbReference type="Proteomes" id="UP001591681">
    <property type="component" value="Unassembled WGS sequence"/>
</dbReference>
<keyword evidence="7" id="KW-0862">Zinc</keyword>
<feature type="region of interest" description="Disordered" evidence="10">
    <location>
        <begin position="904"/>
        <end position="971"/>
    </location>
</feature>
<evidence type="ECO:0000256" key="3">
    <source>
        <dbReference type="ARBA" id="ARBA00022553"/>
    </source>
</evidence>
<dbReference type="InterPro" id="IPR051632">
    <property type="entry name" value="Rho_GEF"/>
</dbReference>
<dbReference type="PANTHER" id="PTHR13944">
    <property type="entry name" value="AGAP007712-PA"/>
    <property type="match status" value="1"/>
</dbReference>
<evidence type="ECO:0000256" key="1">
    <source>
        <dbReference type="ARBA" id="ARBA00004496"/>
    </source>
</evidence>
<dbReference type="Pfam" id="PF17838">
    <property type="entry name" value="PH_16"/>
    <property type="match status" value="1"/>
</dbReference>
<feature type="region of interest" description="Disordered" evidence="10">
    <location>
        <begin position="545"/>
        <end position="583"/>
    </location>
</feature>
<organism evidence="13 14">
    <name type="scientific">Coilia grayii</name>
    <name type="common">Gray's grenadier anchovy</name>
    <dbReference type="NCBI Taxonomy" id="363190"/>
    <lineage>
        <taxon>Eukaryota</taxon>
        <taxon>Metazoa</taxon>
        <taxon>Chordata</taxon>
        <taxon>Craniata</taxon>
        <taxon>Vertebrata</taxon>
        <taxon>Euteleostomi</taxon>
        <taxon>Actinopterygii</taxon>
        <taxon>Neopterygii</taxon>
        <taxon>Teleostei</taxon>
        <taxon>Clupei</taxon>
        <taxon>Clupeiformes</taxon>
        <taxon>Clupeoidei</taxon>
        <taxon>Engraulidae</taxon>
        <taxon>Coilinae</taxon>
        <taxon>Coilia</taxon>
    </lineage>
</organism>
<evidence type="ECO:0000256" key="2">
    <source>
        <dbReference type="ARBA" id="ARBA00022490"/>
    </source>
</evidence>
<dbReference type="InterPro" id="IPR001849">
    <property type="entry name" value="PH_domain"/>
</dbReference>
<feature type="compositionally biased region" description="Basic and acidic residues" evidence="10">
    <location>
        <begin position="545"/>
        <end position="558"/>
    </location>
</feature>
<feature type="compositionally biased region" description="Basic and acidic residues" evidence="10">
    <location>
        <begin position="823"/>
        <end position="833"/>
    </location>
</feature>
<dbReference type="SMART" id="SM00325">
    <property type="entry name" value="RhoGEF"/>
    <property type="match status" value="1"/>
</dbReference>
<dbReference type="InterPro" id="IPR000219">
    <property type="entry name" value="DH_dom"/>
</dbReference>
<proteinExistence type="predicted"/>
<keyword evidence="3" id="KW-0597">Phosphoprotein</keyword>
<feature type="compositionally biased region" description="Basic and acidic residues" evidence="10">
    <location>
        <begin position="921"/>
        <end position="933"/>
    </location>
</feature>
<sequence>MDEIDGIRLKLEESLISSNTETINIEDGHYAVLRVDLEADVQGFELETWGLTVDQQYMKELSKEAIKRQEVIYELIQTEINYVRTLKVMLGVFVQELRDSLQMDEARLQKLLPPVDGLLSIHQHFLLCLKERRQQSLAPGSDTNYCIQRLGDILCTQFSGEMGDLMKDSYGVFCSHHNEAVSYYKEQVQSNKKLQYIMRKISQLAIVRRLEVPACILLVTQRITKYPVLVERIIKNTEAGTEEYEELVRALALIKETIMQVDSHVNEYEKAQRLREIAGRLEPKSMGRMKDGRVFRREDLTLRGRRLLHEGTVTCRNSSGRLKEISAVLLSDVLLLLQEKDQKYVFSTVDNKSSVIPLQKLIVRNVALDEKAIFLICASSDVPEMYEILTGSREERDRWMNLTWQAIASCSEDADEELGSEQDEAVTAKIRKYQEHLYMKDAQIVQHLEEKLHVFATLIETIAGVEDATPHHRLLLRGTTPDLQQGEQLLIGAIADVEALQVLLLKAEEQDSVDGTVGPDPAVLLSRARTFQSYDSNMASWRRNGDLRAEARPRERIPRPSSDPLVREHYPTESMEQSADEEVTTSVEQLNSTMFPKAEFSEKLVALSQKLYSLQVVISEHDTNTELQRAALSSDRASRHRGNVLLEQEKQRNLERQREEQASFQRLQAQHRQEQERWERERERQRVQAEVAEAELRQRREECERVEAQLAAEKEELNRQREAYQQDLERLRDTTRSVEKERDLLELQRKKLERQKKPNTISNPGHFNTISNPGHFNYEAAQAFSPPATGEWGLTKSAGEDLFRKAGHVRPSLSQATSNFLEKPPEVPPRRESISPSPTKTEVPIHLISTTNQSLKASAIQQQIPTKLALIKGKEKGGKGKSHQRTNSAASIEVSQVIPIKVAGKEGGSLKSKRSSSPRSLHPDTFIHPDKVSNSKPSHSVSMHRKAGHSQDPHSHHKKGGSAPKEDIIFF</sequence>
<gene>
    <name evidence="13" type="ORF">ACEWY4_006391</name>
</gene>
<dbReference type="GO" id="GO:0008270">
    <property type="term" value="F:zinc ion binding"/>
    <property type="evidence" value="ECO:0007669"/>
    <property type="project" value="UniProtKB-KW"/>
</dbReference>